<feature type="region of interest" description="Disordered" evidence="1">
    <location>
        <begin position="1"/>
        <end position="30"/>
    </location>
</feature>
<organism evidence="2 3">
    <name type="scientific">Paracoccus onubensis</name>
    <dbReference type="NCBI Taxonomy" id="1675788"/>
    <lineage>
        <taxon>Bacteria</taxon>
        <taxon>Pseudomonadati</taxon>
        <taxon>Pseudomonadota</taxon>
        <taxon>Alphaproteobacteria</taxon>
        <taxon>Rhodobacterales</taxon>
        <taxon>Paracoccaceae</taxon>
        <taxon>Paracoccus</taxon>
    </lineage>
</organism>
<sequence>MARQRQTTAEQLRVVTEPAYPAASGPKASDPRLRELVRLLARRAARDFIQAEERESRKRLPD</sequence>
<proteinExistence type="predicted"/>
<evidence type="ECO:0000313" key="3">
    <source>
        <dbReference type="Proteomes" id="UP000284202"/>
    </source>
</evidence>
<gene>
    <name evidence="2" type="ORF">D3P04_22045</name>
</gene>
<evidence type="ECO:0000256" key="1">
    <source>
        <dbReference type="SAM" id="MobiDB-lite"/>
    </source>
</evidence>
<reference evidence="3" key="1">
    <citation type="submission" date="2018-09" db="EMBL/GenBank/DDBJ databases">
        <title>Acidovorax cavernicola nov. sp. isolated from Gruta de las Maravillas (Aracena, Spain).</title>
        <authorList>
            <person name="Jurado V."/>
            <person name="Gutierrez-Patricio S."/>
            <person name="Gonzalez-Pimentel J.L."/>
            <person name="Miller A.Z."/>
            <person name="Laiz L."/>
            <person name="Saiz-Jimenez C."/>
        </authorList>
    </citation>
    <scope>NUCLEOTIDE SEQUENCE [LARGE SCALE GENOMIC DNA]</scope>
    <source>
        <strain evidence="3">1011MAR3C25</strain>
    </source>
</reference>
<dbReference type="OrthoDB" id="7222409at2"/>
<dbReference type="EMBL" id="QZCG01000021">
    <property type="protein sequence ID" value="RJE82048.1"/>
    <property type="molecule type" value="Genomic_DNA"/>
</dbReference>
<name>A0A418SM62_9RHOB</name>
<accession>A0A418SM62</accession>
<dbReference type="AlphaFoldDB" id="A0A418SM62"/>
<keyword evidence="3" id="KW-1185">Reference proteome</keyword>
<evidence type="ECO:0000313" key="2">
    <source>
        <dbReference type="EMBL" id="RJE82048.1"/>
    </source>
</evidence>
<feature type="compositionally biased region" description="Polar residues" evidence="1">
    <location>
        <begin position="1"/>
        <end position="10"/>
    </location>
</feature>
<dbReference type="Proteomes" id="UP000284202">
    <property type="component" value="Unassembled WGS sequence"/>
</dbReference>
<comment type="caution">
    <text evidence="2">The sequence shown here is derived from an EMBL/GenBank/DDBJ whole genome shotgun (WGS) entry which is preliminary data.</text>
</comment>
<protein>
    <submittedName>
        <fullName evidence="2">Uncharacterized protein</fullName>
    </submittedName>
</protein>